<proteinExistence type="predicted"/>
<comment type="caution">
    <text evidence="1">The sequence shown here is derived from an EMBL/GenBank/DDBJ whole genome shotgun (WGS) entry which is preliminary data.</text>
</comment>
<protein>
    <submittedName>
        <fullName evidence="1">Uncharacterized protein</fullName>
    </submittedName>
</protein>
<name>A0AC60PTQ6_IXOPE</name>
<evidence type="ECO:0000313" key="2">
    <source>
        <dbReference type="Proteomes" id="UP000805193"/>
    </source>
</evidence>
<organism evidence="1 2">
    <name type="scientific">Ixodes persulcatus</name>
    <name type="common">Taiga tick</name>
    <dbReference type="NCBI Taxonomy" id="34615"/>
    <lineage>
        <taxon>Eukaryota</taxon>
        <taxon>Metazoa</taxon>
        <taxon>Ecdysozoa</taxon>
        <taxon>Arthropoda</taxon>
        <taxon>Chelicerata</taxon>
        <taxon>Arachnida</taxon>
        <taxon>Acari</taxon>
        <taxon>Parasitiformes</taxon>
        <taxon>Ixodida</taxon>
        <taxon>Ixodoidea</taxon>
        <taxon>Ixodidae</taxon>
        <taxon>Ixodinae</taxon>
        <taxon>Ixodes</taxon>
    </lineage>
</organism>
<evidence type="ECO:0000313" key="1">
    <source>
        <dbReference type="EMBL" id="KAG0424031.1"/>
    </source>
</evidence>
<gene>
    <name evidence="1" type="ORF">HPB47_000222</name>
</gene>
<accession>A0AC60PTQ6</accession>
<keyword evidence="2" id="KW-1185">Reference proteome</keyword>
<feature type="non-terminal residue" evidence="1">
    <location>
        <position position="1"/>
    </location>
</feature>
<dbReference type="EMBL" id="JABSTQ010010026">
    <property type="protein sequence ID" value="KAG0424031.1"/>
    <property type="molecule type" value="Genomic_DNA"/>
</dbReference>
<reference evidence="1 2" key="1">
    <citation type="journal article" date="2020" name="Cell">
        <title>Large-Scale Comparative Analyses of Tick Genomes Elucidate Their Genetic Diversity and Vector Capacities.</title>
        <authorList>
            <consortium name="Tick Genome and Microbiome Consortium (TIGMIC)"/>
            <person name="Jia N."/>
            <person name="Wang J."/>
            <person name="Shi W."/>
            <person name="Du L."/>
            <person name="Sun Y."/>
            <person name="Zhan W."/>
            <person name="Jiang J.F."/>
            <person name="Wang Q."/>
            <person name="Zhang B."/>
            <person name="Ji P."/>
            <person name="Bell-Sakyi L."/>
            <person name="Cui X.M."/>
            <person name="Yuan T.T."/>
            <person name="Jiang B.G."/>
            <person name="Yang W.F."/>
            <person name="Lam T.T."/>
            <person name="Chang Q.C."/>
            <person name="Ding S.J."/>
            <person name="Wang X.J."/>
            <person name="Zhu J.G."/>
            <person name="Ruan X.D."/>
            <person name="Zhao L."/>
            <person name="Wei J.T."/>
            <person name="Ye R.Z."/>
            <person name="Que T.C."/>
            <person name="Du C.H."/>
            <person name="Zhou Y.H."/>
            <person name="Cheng J.X."/>
            <person name="Dai P.F."/>
            <person name="Guo W.B."/>
            <person name="Han X.H."/>
            <person name="Huang E.J."/>
            <person name="Li L.F."/>
            <person name="Wei W."/>
            <person name="Gao Y.C."/>
            <person name="Liu J.Z."/>
            <person name="Shao H.Z."/>
            <person name="Wang X."/>
            <person name="Wang C.C."/>
            <person name="Yang T.C."/>
            <person name="Huo Q.B."/>
            <person name="Li W."/>
            <person name="Chen H.Y."/>
            <person name="Chen S.E."/>
            <person name="Zhou L.G."/>
            <person name="Ni X.B."/>
            <person name="Tian J.H."/>
            <person name="Sheng Y."/>
            <person name="Liu T."/>
            <person name="Pan Y.S."/>
            <person name="Xia L.Y."/>
            <person name="Li J."/>
            <person name="Zhao F."/>
            <person name="Cao W.C."/>
        </authorList>
    </citation>
    <scope>NUCLEOTIDE SEQUENCE [LARGE SCALE GENOMIC DNA]</scope>
    <source>
        <strain evidence="1">Iper-2018</strain>
    </source>
</reference>
<sequence length="459" mass="47200">AAGTPPLPTSGRQSTGSNAVAVTPTSNIASLTGGGLGLGNNGGIGSGNHHSDSDSGMATPNHASTHHGTPHHTTSPAAQPRATPPLKTSTSSPPSSQEPHRGSAPFNLSDFSSSQTLLNLVRTASAQSASQLETYLRGAVKRPHEGEQARADPLDLSVGTAVKRPRSTDSPRSASKGDVDGATVAASPSRKQATSPWLLLDGRGSSKSPKLRCGSVCSDQASPCATAEASPQGVAKWTVDEVVHFVASVDSCQEYAESFTPRYHSDSVPDQSPLAVPSPRSSPSRQQPAKASSPPRPTGLCLFPSSRFRGACECTAGLPGSCSRPDRKIHALQICDRALYGSVVELPGSKFREQSIDGTSLPLLTEDHLTVYMGMRLGPALKLRTSLAKLTGRCTVCMHCIHCHGEDNDRRSTSSASSTPATGGSTGCAPLPASSTPPMVPPAATPPATVSASSPASSK</sequence>
<dbReference type="Proteomes" id="UP000805193">
    <property type="component" value="Unassembled WGS sequence"/>
</dbReference>